<accession>A0ABC9VF64</accession>
<gene>
    <name evidence="9" type="ORF">H839_06369</name>
</gene>
<dbReference type="PROSITE" id="PS50850">
    <property type="entry name" value="MFS"/>
    <property type="match status" value="1"/>
</dbReference>
<dbReference type="EMBL" id="AOTZ01000004">
    <property type="protein sequence ID" value="EZP77245.1"/>
    <property type="molecule type" value="Genomic_DNA"/>
</dbReference>
<feature type="transmembrane region" description="Helical" evidence="7">
    <location>
        <begin position="344"/>
        <end position="369"/>
    </location>
</feature>
<comment type="subcellular location">
    <subcellularLocation>
        <location evidence="1">Cell membrane</location>
        <topology evidence="1">Multi-pass membrane protein</topology>
    </subcellularLocation>
</comment>
<dbReference type="Gene3D" id="1.20.1250.20">
    <property type="entry name" value="MFS general substrate transporter like domains"/>
    <property type="match status" value="1"/>
</dbReference>
<keyword evidence="3" id="KW-1003">Cell membrane</keyword>
<dbReference type="Proteomes" id="UP000023566">
    <property type="component" value="Chromosome"/>
</dbReference>
<feature type="transmembrane region" description="Helical" evidence="7">
    <location>
        <begin position="136"/>
        <end position="159"/>
    </location>
</feature>
<evidence type="ECO:0000256" key="1">
    <source>
        <dbReference type="ARBA" id="ARBA00004651"/>
    </source>
</evidence>
<evidence type="ECO:0000256" key="7">
    <source>
        <dbReference type="SAM" id="Phobius"/>
    </source>
</evidence>
<feature type="transmembrane region" description="Helical" evidence="7">
    <location>
        <begin position="45"/>
        <end position="64"/>
    </location>
</feature>
<reference evidence="9 10" key="1">
    <citation type="journal article" date="2014" name="Appl. Microbiol. Biotechnol.">
        <title>Transformable facultative thermophile Geobacillus stearothermophilus NUB3621 as a host strain for metabolic engineering.</title>
        <authorList>
            <person name="Blanchard K."/>
            <person name="Robic S."/>
            <person name="Matsumura I."/>
        </authorList>
    </citation>
    <scope>NUCLEOTIDE SEQUENCE [LARGE SCALE GENOMIC DNA]</scope>
    <source>
        <strain evidence="9 10">NUB3621</strain>
    </source>
</reference>
<evidence type="ECO:0000256" key="3">
    <source>
        <dbReference type="ARBA" id="ARBA00022475"/>
    </source>
</evidence>
<feature type="transmembrane region" description="Helical" evidence="7">
    <location>
        <begin position="76"/>
        <end position="95"/>
    </location>
</feature>
<evidence type="ECO:0000313" key="10">
    <source>
        <dbReference type="Proteomes" id="UP000023566"/>
    </source>
</evidence>
<name>A0ABC9VF64_9BACL</name>
<feature type="transmembrane region" description="Helical" evidence="7">
    <location>
        <begin position="101"/>
        <end position="124"/>
    </location>
</feature>
<feature type="transmembrane region" description="Helical" evidence="7">
    <location>
        <begin position="287"/>
        <end position="304"/>
    </location>
</feature>
<feature type="transmembrane region" description="Helical" evidence="7">
    <location>
        <begin position="224"/>
        <end position="245"/>
    </location>
</feature>
<evidence type="ECO:0000259" key="8">
    <source>
        <dbReference type="PROSITE" id="PS50850"/>
    </source>
</evidence>
<sequence>MKRVWNNRNFFLLFLGQTTSHIGNTLFIISLFYFVNMKSGPRDVVVLGLLATLPALLGFITGTLSDRMSKKRIMLVSDWIRLVLIIALILSLTIYGYHFWIIGFIFLFMSIANFVFMPALNSILPNLVEDKDLTEANGLIQSSVQISAIIGALFGAVLIASVGPISIFAFNGFTFMVSIISIMLIRIRMSEKETTKSKKWDISWFSDIKEGFMYIRQFVVLKKIMMGMFFVNLLYVPFYTLGASWSVDILKEGSRGYSLMEAFLGGGSLCGALLAKWIEKGFGGKNAFLLALLPQVTIVFFPLAKSLWLSLAILFLFGFGLGIWNTLYATYIHRTVEDKIRGRIFGVTSTIVGGAFPIGSGVFAILLNSLNVIEVFWIASAGISISVLYMLIVIMKGIDTNKSLFTQAEKETPFKEI</sequence>
<proteinExistence type="predicted"/>
<evidence type="ECO:0000256" key="6">
    <source>
        <dbReference type="ARBA" id="ARBA00023136"/>
    </source>
</evidence>
<dbReference type="PANTHER" id="PTHR23513:SF6">
    <property type="entry name" value="MAJOR FACILITATOR SUPERFAMILY ASSOCIATED DOMAIN-CONTAINING PROTEIN"/>
    <property type="match status" value="1"/>
</dbReference>
<dbReference type="InterPro" id="IPR036259">
    <property type="entry name" value="MFS_trans_sf"/>
</dbReference>
<feature type="transmembrane region" description="Helical" evidence="7">
    <location>
        <begin position="257"/>
        <end position="275"/>
    </location>
</feature>
<evidence type="ECO:0000256" key="2">
    <source>
        <dbReference type="ARBA" id="ARBA00022448"/>
    </source>
</evidence>
<dbReference type="Pfam" id="PF07690">
    <property type="entry name" value="MFS_1"/>
    <property type="match status" value="1"/>
</dbReference>
<keyword evidence="4 7" id="KW-0812">Transmembrane</keyword>
<feature type="transmembrane region" description="Helical" evidence="7">
    <location>
        <begin position="12"/>
        <end position="33"/>
    </location>
</feature>
<dbReference type="CDD" id="cd06173">
    <property type="entry name" value="MFS_MefA_like"/>
    <property type="match status" value="1"/>
</dbReference>
<dbReference type="SUPFAM" id="SSF103473">
    <property type="entry name" value="MFS general substrate transporter"/>
    <property type="match status" value="1"/>
</dbReference>
<dbReference type="RefSeq" id="WP_043904379.1">
    <property type="nucleotide sequence ID" value="NZ_CM002692.1"/>
</dbReference>
<dbReference type="InterPro" id="IPR022324">
    <property type="entry name" value="Bacilysin_exporter_BacE_put"/>
</dbReference>
<feature type="transmembrane region" description="Helical" evidence="7">
    <location>
        <begin position="375"/>
        <end position="395"/>
    </location>
</feature>
<dbReference type="InterPro" id="IPR011701">
    <property type="entry name" value="MFS"/>
</dbReference>
<feature type="domain" description="Major facilitator superfamily (MFS) profile" evidence="8">
    <location>
        <begin position="1"/>
        <end position="398"/>
    </location>
</feature>
<feature type="transmembrane region" description="Helical" evidence="7">
    <location>
        <begin position="310"/>
        <end position="332"/>
    </location>
</feature>
<feature type="transmembrane region" description="Helical" evidence="7">
    <location>
        <begin position="165"/>
        <end position="187"/>
    </location>
</feature>
<keyword evidence="2" id="KW-0813">Transport</keyword>
<evidence type="ECO:0000256" key="5">
    <source>
        <dbReference type="ARBA" id="ARBA00022989"/>
    </source>
</evidence>
<dbReference type="GO" id="GO:0005886">
    <property type="term" value="C:plasma membrane"/>
    <property type="evidence" value="ECO:0007669"/>
    <property type="project" value="UniProtKB-SubCell"/>
</dbReference>
<comment type="caution">
    <text evidence="9">The sequence shown here is derived from an EMBL/GenBank/DDBJ whole genome shotgun (WGS) entry which is preliminary data.</text>
</comment>
<keyword evidence="10" id="KW-1185">Reference proteome</keyword>
<organism evidence="9 10">
    <name type="scientific">Parageobacillus genomosp. 1</name>
    <dbReference type="NCBI Taxonomy" id="1295642"/>
    <lineage>
        <taxon>Bacteria</taxon>
        <taxon>Bacillati</taxon>
        <taxon>Bacillota</taxon>
        <taxon>Bacilli</taxon>
        <taxon>Bacillales</taxon>
        <taxon>Anoxybacillaceae</taxon>
        <taxon>Parageobacillus</taxon>
    </lineage>
</organism>
<protein>
    <submittedName>
        <fullName evidence="9">Major facilitator superfamily protein</fullName>
    </submittedName>
</protein>
<dbReference type="InterPro" id="IPR020846">
    <property type="entry name" value="MFS_dom"/>
</dbReference>
<dbReference type="AlphaFoldDB" id="A0ABC9VF64"/>
<evidence type="ECO:0000256" key="4">
    <source>
        <dbReference type="ARBA" id="ARBA00022692"/>
    </source>
</evidence>
<evidence type="ECO:0000313" key="9">
    <source>
        <dbReference type="EMBL" id="EZP77245.1"/>
    </source>
</evidence>
<dbReference type="PANTHER" id="PTHR23513">
    <property type="entry name" value="INTEGRAL MEMBRANE EFFLUX PROTEIN-RELATED"/>
    <property type="match status" value="1"/>
</dbReference>
<dbReference type="PRINTS" id="PR01988">
    <property type="entry name" value="EXPORTERBACE"/>
</dbReference>
<keyword evidence="5 7" id="KW-1133">Transmembrane helix</keyword>
<keyword evidence="6 7" id="KW-0472">Membrane</keyword>